<dbReference type="InterPro" id="IPR011009">
    <property type="entry name" value="Kinase-like_dom_sf"/>
</dbReference>
<evidence type="ECO:0000256" key="11">
    <source>
        <dbReference type="SAM" id="MobiDB-lite"/>
    </source>
</evidence>
<evidence type="ECO:0000256" key="8">
    <source>
        <dbReference type="ARBA" id="ARBA00033099"/>
    </source>
</evidence>
<dbReference type="SMART" id="SM00220">
    <property type="entry name" value="S_TKc"/>
    <property type="match status" value="1"/>
</dbReference>
<dbReference type="PROSITE" id="PS00108">
    <property type="entry name" value="PROTEIN_KINASE_ST"/>
    <property type="match status" value="1"/>
</dbReference>
<keyword evidence="3" id="KW-0723">Serine/threonine-protein kinase</keyword>
<dbReference type="InterPro" id="IPR050236">
    <property type="entry name" value="Ser_Thr_kinase_AGC"/>
</dbReference>
<dbReference type="InParanoid" id="A0A7M7K5S0"/>
<dbReference type="Gene3D" id="1.10.510.10">
    <property type="entry name" value="Transferase(Phosphotransferase) domain 1"/>
    <property type="match status" value="1"/>
</dbReference>
<dbReference type="PANTHER" id="PTHR24356">
    <property type="entry name" value="SERINE/THREONINE-PROTEIN KINASE"/>
    <property type="match status" value="1"/>
</dbReference>
<dbReference type="InterPro" id="IPR000719">
    <property type="entry name" value="Prot_kinase_dom"/>
</dbReference>
<evidence type="ECO:0000313" key="13">
    <source>
        <dbReference type="EnsemblMetazoa" id="XP_022661644"/>
    </source>
</evidence>
<evidence type="ECO:0000256" key="9">
    <source>
        <dbReference type="ARBA" id="ARBA00047899"/>
    </source>
</evidence>
<dbReference type="GeneID" id="111250515"/>
<accession>A0A7M7K5S0</accession>
<feature type="domain" description="Protein kinase" evidence="12">
    <location>
        <begin position="202"/>
        <end position="470"/>
    </location>
</feature>
<dbReference type="Pfam" id="PF00069">
    <property type="entry name" value="Pkinase"/>
    <property type="match status" value="1"/>
</dbReference>
<sequence length="578" mass="65921">MTKVDPEESTTDRTPASNHELVPCSSQELLPGEKRTEFLVVAEAKKKRIFEGPVMKEVDKALPGAFHQARKLLHIFAKANGLPELTRYPREHHICLQVNLLALEFSRGIKQYDLSYILLREGFENMWYLMEYCRPTSTRDSAIAARLTRKLILIMERISGVLEDYSGVNQTNWVKVAEVFHGEAKSSTHDLPPYKPAKFKYFTINRLLGSGGFGTIYKAHLGEVVCTIKIIPCELLTEAKHACVDKLVASMINSPFLVRYFACFSTKQAFITAMEYIRGCDLGKLLKVARSIPEDILRIIIAQLGEALEHMHTKGFIHRDVKPANLLMSIGCRVKLIDFDTAKTCIGKFVKKSQTCFNIRTPAEFFDSQIAGTVPYLAPECVTYRGYGRAMDWWAAGVTTFHLATGRLPFQRFRTQEELQRMIAAGFYRWPKDKVISHDLQEFVNALMQKKPPERLCSHQYLDFRIHPFFSGVEWRKLSTTDNLKEYPILKKCLGKTVSGYSPIGSVASGSRRYHISPANIVDTNDHSNLYTYCSAGFIRVMNELNNGRMPTIETITDPYDNSDDPEPEYIFERFLIF</sequence>
<keyword evidence="5" id="KW-0547">Nucleotide-binding</keyword>
<reference evidence="13" key="1">
    <citation type="submission" date="2021-01" db="UniProtKB">
        <authorList>
            <consortium name="EnsemblMetazoa"/>
        </authorList>
    </citation>
    <scope>IDENTIFICATION</scope>
</reference>
<dbReference type="InterPro" id="IPR008271">
    <property type="entry name" value="Ser/Thr_kinase_AS"/>
</dbReference>
<dbReference type="GO" id="GO:0004674">
    <property type="term" value="F:protein serine/threonine kinase activity"/>
    <property type="evidence" value="ECO:0007669"/>
    <property type="project" value="UniProtKB-KW"/>
</dbReference>
<proteinExistence type="predicted"/>
<keyword evidence="4" id="KW-0808">Transferase</keyword>
<keyword evidence="6" id="KW-0418">Kinase</keyword>
<comment type="catalytic activity">
    <reaction evidence="10">
        <text>L-seryl-[protein] + ATP = O-phospho-L-seryl-[protein] + ADP + H(+)</text>
        <dbReference type="Rhea" id="RHEA:17989"/>
        <dbReference type="Rhea" id="RHEA-COMP:9863"/>
        <dbReference type="Rhea" id="RHEA-COMP:11604"/>
        <dbReference type="ChEBI" id="CHEBI:15378"/>
        <dbReference type="ChEBI" id="CHEBI:29999"/>
        <dbReference type="ChEBI" id="CHEBI:30616"/>
        <dbReference type="ChEBI" id="CHEBI:83421"/>
        <dbReference type="ChEBI" id="CHEBI:456216"/>
        <dbReference type="EC" id="2.7.11.1"/>
    </reaction>
</comment>
<dbReference type="GO" id="GO:0005524">
    <property type="term" value="F:ATP binding"/>
    <property type="evidence" value="ECO:0007669"/>
    <property type="project" value="UniProtKB-KW"/>
</dbReference>
<dbReference type="PROSITE" id="PS50011">
    <property type="entry name" value="PROTEIN_KINASE_DOM"/>
    <property type="match status" value="1"/>
</dbReference>
<keyword evidence="7" id="KW-0067">ATP-binding</keyword>
<dbReference type="Proteomes" id="UP000594260">
    <property type="component" value="Unplaced"/>
</dbReference>
<evidence type="ECO:0000256" key="4">
    <source>
        <dbReference type="ARBA" id="ARBA00022679"/>
    </source>
</evidence>
<dbReference type="KEGG" id="vde:111250515"/>
<feature type="region of interest" description="Disordered" evidence="11">
    <location>
        <begin position="1"/>
        <end position="20"/>
    </location>
</feature>
<dbReference type="GO" id="GO:0005634">
    <property type="term" value="C:nucleus"/>
    <property type="evidence" value="ECO:0007669"/>
    <property type="project" value="TreeGrafter"/>
</dbReference>
<evidence type="ECO:0000256" key="7">
    <source>
        <dbReference type="ARBA" id="ARBA00022840"/>
    </source>
</evidence>
<dbReference type="Gene3D" id="3.30.200.20">
    <property type="entry name" value="Phosphorylase Kinase, domain 1"/>
    <property type="match status" value="1"/>
</dbReference>
<name>A0A7M7K5S0_VARDE</name>
<dbReference type="EC" id="2.7.11.1" evidence="1"/>
<organism evidence="13 14">
    <name type="scientific">Varroa destructor</name>
    <name type="common">Honeybee mite</name>
    <dbReference type="NCBI Taxonomy" id="109461"/>
    <lineage>
        <taxon>Eukaryota</taxon>
        <taxon>Metazoa</taxon>
        <taxon>Ecdysozoa</taxon>
        <taxon>Arthropoda</taxon>
        <taxon>Chelicerata</taxon>
        <taxon>Arachnida</taxon>
        <taxon>Acari</taxon>
        <taxon>Parasitiformes</taxon>
        <taxon>Mesostigmata</taxon>
        <taxon>Gamasina</taxon>
        <taxon>Dermanyssoidea</taxon>
        <taxon>Varroidae</taxon>
        <taxon>Varroa</taxon>
    </lineage>
</organism>
<evidence type="ECO:0000256" key="10">
    <source>
        <dbReference type="ARBA" id="ARBA00048679"/>
    </source>
</evidence>
<evidence type="ECO:0000256" key="2">
    <source>
        <dbReference type="ARBA" id="ARBA00022148"/>
    </source>
</evidence>
<keyword evidence="14" id="KW-1185">Reference proteome</keyword>
<evidence type="ECO:0000256" key="1">
    <source>
        <dbReference type="ARBA" id="ARBA00012513"/>
    </source>
</evidence>
<dbReference type="AlphaFoldDB" id="A0A7M7K5S0"/>
<evidence type="ECO:0000313" key="14">
    <source>
        <dbReference type="Proteomes" id="UP000594260"/>
    </source>
</evidence>
<dbReference type="OrthoDB" id="248923at2759"/>
<evidence type="ECO:0000256" key="6">
    <source>
        <dbReference type="ARBA" id="ARBA00022777"/>
    </source>
</evidence>
<dbReference type="RefSeq" id="XP_022661644.1">
    <property type="nucleotide sequence ID" value="XM_022805909.1"/>
</dbReference>
<protein>
    <recommendedName>
        <fullName evidence="2">Serine/threonine-protein kinase greatwall</fullName>
        <ecNumber evidence="1">2.7.11.1</ecNumber>
    </recommendedName>
    <alternativeName>
        <fullName evidence="8">Microtubule-associated serine/threonine-protein kinase-like</fullName>
    </alternativeName>
</protein>
<comment type="catalytic activity">
    <reaction evidence="9">
        <text>L-threonyl-[protein] + ATP = O-phospho-L-threonyl-[protein] + ADP + H(+)</text>
        <dbReference type="Rhea" id="RHEA:46608"/>
        <dbReference type="Rhea" id="RHEA-COMP:11060"/>
        <dbReference type="Rhea" id="RHEA-COMP:11605"/>
        <dbReference type="ChEBI" id="CHEBI:15378"/>
        <dbReference type="ChEBI" id="CHEBI:30013"/>
        <dbReference type="ChEBI" id="CHEBI:30616"/>
        <dbReference type="ChEBI" id="CHEBI:61977"/>
        <dbReference type="ChEBI" id="CHEBI:456216"/>
        <dbReference type="EC" id="2.7.11.1"/>
    </reaction>
</comment>
<evidence type="ECO:0000259" key="12">
    <source>
        <dbReference type="PROSITE" id="PS50011"/>
    </source>
</evidence>
<evidence type="ECO:0000256" key="3">
    <source>
        <dbReference type="ARBA" id="ARBA00022527"/>
    </source>
</evidence>
<dbReference type="SUPFAM" id="SSF56112">
    <property type="entry name" value="Protein kinase-like (PK-like)"/>
    <property type="match status" value="1"/>
</dbReference>
<dbReference type="PANTHER" id="PTHR24356:SF1">
    <property type="entry name" value="SERINE_THREONINE-PROTEIN KINASE GREATWALL"/>
    <property type="match status" value="1"/>
</dbReference>
<dbReference type="GO" id="GO:0035556">
    <property type="term" value="P:intracellular signal transduction"/>
    <property type="evidence" value="ECO:0007669"/>
    <property type="project" value="TreeGrafter"/>
</dbReference>
<dbReference type="EnsemblMetazoa" id="XM_022805909">
    <property type="protein sequence ID" value="XP_022661644"/>
    <property type="gene ID" value="LOC111250515"/>
</dbReference>
<evidence type="ECO:0000256" key="5">
    <source>
        <dbReference type="ARBA" id="ARBA00022741"/>
    </source>
</evidence>